<proteinExistence type="inferred from homology"/>
<dbReference type="PANTHER" id="PTHR10578:SF107">
    <property type="entry name" value="2-HYDROXYACID OXIDASE 1"/>
    <property type="match status" value="1"/>
</dbReference>
<protein>
    <submittedName>
        <fullName evidence="9">Alpha-hydroxy-acid oxidizing protein</fullName>
    </submittedName>
</protein>
<feature type="binding site" evidence="7">
    <location>
        <position position="283"/>
    </location>
    <ligand>
        <name>glyoxylate</name>
        <dbReference type="ChEBI" id="CHEBI:36655"/>
    </ligand>
</feature>
<dbReference type="InterPro" id="IPR000262">
    <property type="entry name" value="FMN-dep_DH"/>
</dbReference>
<dbReference type="PANTHER" id="PTHR10578">
    <property type="entry name" value="S -2-HYDROXY-ACID OXIDASE-RELATED"/>
    <property type="match status" value="1"/>
</dbReference>
<feature type="binding site" evidence="7">
    <location>
        <begin position="90"/>
        <end position="92"/>
    </location>
    <ligand>
        <name>FMN</name>
        <dbReference type="ChEBI" id="CHEBI:58210"/>
    </ligand>
</feature>
<dbReference type="Proteomes" id="UP000325516">
    <property type="component" value="Chromosome"/>
</dbReference>
<feature type="binding site" evidence="7">
    <location>
        <position position="119"/>
    </location>
    <ligand>
        <name>FMN</name>
        <dbReference type="ChEBI" id="CHEBI:58210"/>
    </ligand>
</feature>
<evidence type="ECO:0000256" key="4">
    <source>
        <dbReference type="ARBA" id="ARBA00023002"/>
    </source>
</evidence>
<feature type="binding site" evidence="7">
    <location>
        <position position="141"/>
    </location>
    <ligand>
        <name>FMN</name>
        <dbReference type="ChEBI" id="CHEBI:58210"/>
    </ligand>
</feature>
<sequence length="408" mass="43348">MVRLRGGLPHRSVRSAVDVAELRDRARRRLPRPVFGYLDGGAGDEVATRRNREAFAGVRLVSRVLRDVSVVDTSVDMLGRRADSPLILGPVGLTRVFHPEGEAAVARVAAAHGIPAALSTMASTSPEAVAQAAPTLDRWFQLYLWRDRDAARAIIERARRAGFRVLVLTVDVPVAGERLRDVRAGLQFPPSVPLRTAVGFARHPRWVWRVLTTEPIGFATGGAPRSDFVAQTNALLDPAVTFRDLEWLRGLWDGPIVVKGVLSPEDAVALRAHGVDGLVVSNHGGRQLEGAIAPIEALPAIRRAVGPEMFVAVDGGIRTGAHVAAALALGADAALIGRAYLYGLAAGGEAGVDHALGIVEAGLRRTLALLGAASPAEVTPEMVRVEERLRVPSAGPVGTRPDAGYVTR</sequence>
<feature type="binding site" evidence="7">
    <location>
        <position position="281"/>
    </location>
    <ligand>
        <name>FMN</name>
        <dbReference type="ChEBI" id="CHEBI:58210"/>
    </ligand>
</feature>
<evidence type="ECO:0000313" key="10">
    <source>
        <dbReference type="Proteomes" id="UP000325516"/>
    </source>
</evidence>
<organism evidence="9 10">
    <name type="scientific">Microbacterium lushaniae</name>
    <dbReference type="NCBI Taxonomy" id="2614639"/>
    <lineage>
        <taxon>Bacteria</taxon>
        <taxon>Bacillati</taxon>
        <taxon>Actinomycetota</taxon>
        <taxon>Actinomycetes</taxon>
        <taxon>Micrococcales</taxon>
        <taxon>Microbacteriaceae</taxon>
        <taxon>Microbacterium</taxon>
    </lineage>
</organism>
<feature type="active site" description="Proton acceptor" evidence="6">
    <location>
        <position position="283"/>
    </location>
</feature>
<gene>
    <name evidence="9" type="ORF">F6J85_04235</name>
</gene>
<dbReference type="Pfam" id="PF01070">
    <property type="entry name" value="FMN_dh"/>
    <property type="match status" value="1"/>
</dbReference>
<dbReference type="InterPro" id="IPR013785">
    <property type="entry name" value="Aldolase_TIM"/>
</dbReference>
<dbReference type="SUPFAM" id="SSF51395">
    <property type="entry name" value="FMN-linked oxidoreductases"/>
    <property type="match status" value="1"/>
</dbReference>
<evidence type="ECO:0000256" key="3">
    <source>
        <dbReference type="ARBA" id="ARBA00022643"/>
    </source>
</evidence>
<evidence type="ECO:0000256" key="2">
    <source>
        <dbReference type="ARBA" id="ARBA00022630"/>
    </source>
</evidence>
<dbReference type="InterPro" id="IPR008259">
    <property type="entry name" value="FMN_hydac_DH_AS"/>
</dbReference>
<evidence type="ECO:0000313" key="9">
    <source>
        <dbReference type="EMBL" id="QEW04781.1"/>
    </source>
</evidence>
<dbReference type="PROSITE" id="PS00557">
    <property type="entry name" value="FMN_HYDROXY_ACID_DH_1"/>
    <property type="match status" value="1"/>
</dbReference>
<name>A0A5J6L8P8_9MICO</name>
<dbReference type="KEGG" id="mlz:F6J85_04235"/>
<evidence type="ECO:0000256" key="6">
    <source>
        <dbReference type="PIRSR" id="PIRSR000138-1"/>
    </source>
</evidence>
<evidence type="ECO:0000256" key="5">
    <source>
        <dbReference type="ARBA" id="ARBA00024042"/>
    </source>
</evidence>
<dbReference type="InterPro" id="IPR012133">
    <property type="entry name" value="Alpha-hydoxy_acid_DH_FMN"/>
</dbReference>
<reference evidence="10" key="1">
    <citation type="submission" date="2019-09" db="EMBL/GenBank/DDBJ databases">
        <title>Mumia zhuanghuii sp. nov. isolated from the intestinal contents of plateau pika (Ochotona curzoniae) in the Qinghai-Tibet plateau of China.</title>
        <authorList>
            <person name="Tian Z."/>
        </authorList>
    </citation>
    <scope>NUCLEOTIDE SEQUENCE [LARGE SCALE GENOMIC DNA]</scope>
    <source>
        <strain evidence="10">L-031</strain>
    </source>
</reference>
<evidence type="ECO:0000259" key="8">
    <source>
        <dbReference type="PROSITE" id="PS51349"/>
    </source>
</evidence>
<feature type="binding site" evidence="7">
    <location>
        <begin position="314"/>
        <end position="318"/>
    </location>
    <ligand>
        <name>FMN</name>
        <dbReference type="ChEBI" id="CHEBI:58210"/>
    </ligand>
</feature>
<keyword evidence="2 7" id="KW-0285">Flavoprotein</keyword>
<comment type="cofactor">
    <cofactor evidence="1">
        <name>FMN</name>
        <dbReference type="ChEBI" id="CHEBI:58210"/>
    </cofactor>
</comment>
<dbReference type="Gene3D" id="3.20.20.70">
    <property type="entry name" value="Aldolase class I"/>
    <property type="match status" value="1"/>
</dbReference>
<feature type="domain" description="FMN hydroxy acid dehydrogenase" evidence="8">
    <location>
        <begin position="11"/>
        <end position="388"/>
    </location>
</feature>
<keyword evidence="10" id="KW-1185">Reference proteome</keyword>
<keyword evidence="4" id="KW-0560">Oxidoreductase</keyword>
<dbReference type="PROSITE" id="PS51349">
    <property type="entry name" value="FMN_HYDROXY_ACID_DH_2"/>
    <property type="match status" value="1"/>
</dbReference>
<accession>A0A5J6L8P8</accession>
<comment type="similarity">
    <text evidence="5">Belongs to the FMN-dependent alpha-hydroxy acid dehydrogenase family.</text>
</comment>
<dbReference type="PIRSF" id="PIRSF000138">
    <property type="entry name" value="Al-hdrx_acd_dh"/>
    <property type="match status" value="1"/>
</dbReference>
<dbReference type="FunFam" id="3.20.20.70:FF:000029">
    <property type="entry name" value="L-lactate dehydrogenase"/>
    <property type="match status" value="1"/>
</dbReference>
<feature type="binding site" evidence="7">
    <location>
        <begin position="337"/>
        <end position="338"/>
    </location>
    <ligand>
        <name>FMN</name>
        <dbReference type="ChEBI" id="CHEBI:58210"/>
    </ligand>
</feature>
<feature type="binding site" evidence="7">
    <location>
        <position position="169"/>
    </location>
    <ligand>
        <name>FMN</name>
        <dbReference type="ChEBI" id="CHEBI:58210"/>
    </ligand>
</feature>
<dbReference type="AlphaFoldDB" id="A0A5J6L8P8"/>
<evidence type="ECO:0000256" key="1">
    <source>
        <dbReference type="ARBA" id="ARBA00001917"/>
    </source>
</evidence>
<feature type="binding site" evidence="7">
    <location>
        <position position="259"/>
    </location>
    <ligand>
        <name>FMN</name>
        <dbReference type="ChEBI" id="CHEBI:58210"/>
    </ligand>
</feature>
<dbReference type="EMBL" id="CP044232">
    <property type="protein sequence ID" value="QEW04781.1"/>
    <property type="molecule type" value="Genomic_DNA"/>
</dbReference>
<feature type="binding site" evidence="7">
    <location>
        <position position="143"/>
    </location>
    <ligand>
        <name>glyoxylate</name>
        <dbReference type="ChEBI" id="CHEBI:36655"/>
    </ligand>
</feature>
<feature type="binding site" evidence="7">
    <location>
        <position position="178"/>
    </location>
    <ligand>
        <name>glyoxylate</name>
        <dbReference type="ChEBI" id="CHEBI:36655"/>
    </ligand>
</feature>
<dbReference type="GO" id="GO:0010181">
    <property type="term" value="F:FMN binding"/>
    <property type="evidence" value="ECO:0007669"/>
    <property type="project" value="InterPro"/>
</dbReference>
<feature type="binding site" evidence="7">
    <location>
        <position position="37"/>
    </location>
    <ligand>
        <name>glyoxylate</name>
        <dbReference type="ChEBI" id="CHEBI:36655"/>
    </ligand>
</feature>
<dbReference type="GO" id="GO:0016614">
    <property type="term" value="F:oxidoreductase activity, acting on CH-OH group of donors"/>
    <property type="evidence" value="ECO:0007669"/>
    <property type="project" value="UniProtKB-ARBA"/>
</dbReference>
<evidence type="ECO:0000256" key="7">
    <source>
        <dbReference type="PIRSR" id="PIRSR000138-2"/>
    </source>
</evidence>
<dbReference type="CDD" id="cd02809">
    <property type="entry name" value="alpha_hydroxyacid_oxid_FMN"/>
    <property type="match status" value="1"/>
</dbReference>
<keyword evidence="3 7" id="KW-0288">FMN</keyword>
<feature type="binding site" evidence="7">
    <location>
        <position position="286"/>
    </location>
    <ligand>
        <name>glyoxylate</name>
        <dbReference type="ChEBI" id="CHEBI:36655"/>
    </ligand>
</feature>
<dbReference type="InterPro" id="IPR037396">
    <property type="entry name" value="FMN_HAD"/>
</dbReference>